<dbReference type="Gramene" id="TVT97451">
    <property type="protein sequence ID" value="TVT97451"/>
    <property type="gene ID" value="EJB05_57298"/>
</dbReference>
<dbReference type="EMBL" id="RWGY01001001">
    <property type="protein sequence ID" value="TVT97451.1"/>
    <property type="molecule type" value="Genomic_DNA"/>
</dbReference>
<proteinExistence type="predicted"/>
<dbReference type="AlphaFoldDB" id="A0A5J9SE56"/>
<evidence type="ECO:0000313" key="3">
    <source>
        <dbReference type="Proteomes" id="UP000324897"/>
    </source>
</evidence>
<accession>A0A5J9SE56</accession>
<feature type="signal peptide" evidence="1">
    <location>
        <begin position="1"/>
        <end position="25"/>
    </location>
</feature>
<evidence type="ECO:0000313" key="2">
    <source>
        <dbReference type="EMBL" id="TVT97451.1"/>
    </source>
</evidence>
<protein>
    <submittedName>
        <fullName evidence="2">Uncharacterized protein</fullName>
    </submittedName>
</protein>
<sequence>MPSRSVACVLVSTLLLLLLATTAAAASSGDAASAGNVTEIVTGGGGNNSSATAPADGNGPDSYTCYVCAGRNLMMMKWCPIYWDECHLNCGSDVAASSSATTTSPVPHAGRGLVSAVLPTGTLGDAGDDDECYVMKLYDGNRYVIVQILKCGEVKFCFLTCGGGEVQGAGNALPAASAALPAAASQRPRLADADFQRCGDQAAMAWARGAVHRGA</sequence>
<dbReference type="OrthoDB" id="675945at2759"/>
<keyword evidence="1" id="KW-0732">Signal</keyword>
<feature type="chain" id="PRO_5023917273" evidence="1">
    <location>
        <begin position="26"/>
        <end position="215"/>
    </location>
</feature>
<name>A0A5J9SE56_9POAL</name>
<keyword evidence="3" id="KW-1185">Reference proteome</keyword>
<feature type="non-terminal residue" evidence="2">
    <location>
        <position position="1"/>
    </location>
</feature>
<organism evidence="2 3">
    <name type="scientific">Eragrostis curvula</name>
    <name type="common">weeping love grass</name>
    <dbReference type="NCBI Taxonomy" id="38414"/>
    <lineage>
        <taxon>Eukaryota</taxon>
        <taxon>Viridiplantae</taxon>
        <taxon>Streptophyta</taxon>
        <taxon>Embryophyta</taxon>
        <taxon>Tracheophyta</taxon>
        <taxon>Spermatophyta</taxon>
        <taxon>Magnoliopsida</taxon>
        <taxon>Liliopsida</taxon>
        <taxon>Poales</taxon>
        <taxon>Poaceae</taxon>
        <taxon>PACMAD clade</taxon>
        <taxon>Chloridoideae</taxon>
        <taxon>Eragrostideae</taxon>
        <taxon>Eragrostidinae</taxon>
        <taxon>Eragrostis</taxon>
    </lineage>
</organism>
<evidence type="ECO:0000256" key="1">
    <source>
        <dbReference type="SAM" id="SignalP"/>
    </source>
</evidence>
<gene>
    <name evidence="2" type="ORF">EJB05_57298</name>
</gene>
<comment type="caution">
    <text evidence="2">The sequence shown here is derived from an EMBL/GenBank/DDBJ whole genome shotgun (WGS) entry which is preliminary data.</text>
</comment>
<dbReference type="Proteomes" id="UP000324897">
    <property type="component" value="Unassembled WGS sequence"/>
</dbReference>
<reference evidence="2 3" key="1">
    <citation type="journal article" date="2019" name="Sci. Rep.">
        <title>A high-quality genome of Eragrostis curvula grass provides insights into Poaceae evolution and supports new strategies to enhance forage quality.</title>
        <authorList>
            <person name="Carballo J."/>
            <person name="Santos B.A.C.M."/>
            <person name="Zappacosta D."/>
            <person name="Garbus I."/>
            <person name="Selva J.P."/>
            <person name="Gallo C.A."/>
            <person name="Diaz A."/>
            <person name="Albertini E."/>
            <person name="Caccamo M."/>
            <person name="Echenique V."/>
        </authorList>
    </citation>
    <scope>NUCLEOTIDE SEQUENCE [LARGE SCALE GENOMIC DNA]</scope>
    <source>
        <strain evidence="3">cv. Victoria</strain>
        <tissue evidence="2">Leaf</tissue>
    </source>
</reference>